<proteinExistence type="predicted"/>
<dbReference type="GO" id="GO:0003824">
    <property type="term" value="F:catalytic activity"/>
    <property type="evidence" value="ECO:0007669"/>
    <property type="project" value="InterPro"/>
</dbReference>
<name>A0A4R6XGP8_9GAMM</name>
<comment type="caution">
    <text evidence="5">The sequence shown here is derived from an EMBL/GenBank/DDBJ whole genome shotgun (WGS) entry which is preliminary data.</text>
</comment>
<feature type="active site" description="Tele-AMP-histidine intermediate" evidence="1">
    <location>
        <position position="102"/>
    </location>
</feature>
<dbReference type="InterPro" id="IPR011146">
    <property type="entry name" value="HIT-like"/>
</dbReference>
<dbReference type="InterPro" id="IPR036265">
    <property type="entry name" value="HIT-like_sf"/>
</dbReference>
<dbReference type="EMBL" id="SNZB01000008">
    <property type="protein sequence ID" value="TDR16263.1"/>
    <property type="molecule type" value="Genomic_DNA"/>
</dbReference>
<feature type="short sequence motif" description="Histidine triad motif" evidence="2 3">
    <location>
        <begin position="100"/>
        <end position="104"/>
    </location>
</feature>
<reference evidence="5 6" key="1">
    <citation type="submission" date="2019-03" db="EMBL/GenBank/DDBJ databases">
        <title>Genomic Encyclopedia of Type Strains, Phase IV (KMG-IV): sequencing the most valuable type-strain genomes for metagenomic binning, comparative biology and taxonomic classification.</title>
        <authorList>
            <person name="Goeker M."/>
        </authorList>
    </citation>
    <scope>NUCLEOTIDE SEQUENCE [LARGE SCALE GENOMIC DNA]</scope>
    <source>
        <strain evidence="5 6">DSM 25488</strain>
    </source>
</reference>
<dbReference type="AlphaFoldDB" id="A0A4R6XGP8"/>
<organism evidence="5 6">
    <name type="scientific">Marinicella litoralis</name>
    <dbReference type="NCBI Taxonomy" id="644220"/>
    <lineage>
        <taxon>Bacteria</taxon>
        <taxon>Pseudomonadati</taxon>
        <taxon>Pseudomonadota</taxon>
        <taxon>Gammaproteobacteria</taxon>
        <taxon>Lysobacterales</taxon>
        <taxon>Marinicellaceae</taxon>
        <taxon>Marinicella</taxon>
    </lineage>
</organism>
<dbReference type="PROSITE" id="PS00892">
    <property type="entry name" value="HIT_1"/>
    <property type="match status" value="1"/>
</dbReference>
<dbReference type="PROSITE" id="PS51084">
    <property type="entry name" value="HIT_2"/>
    <property type="match status" value="1"/>
</dbReference>
<dbReference type="InterPro" id="IPR019808">
    <property type="entry name" value="Histidine_triad_CS"/>
</dbReference>
<evidence type="ECO:0000256" key="1">
    <source>
        <dbReference type="PIRSR" id="PIRSR601310-1"/>
    </source>
</evidence>
<protein>
    <submittedName>
        <fullName evidence="5">Histidine triad (HIT) family protein</fullName>
    </submittedName>
</protein>
<dbReference type="PANTHER" id="PTHR23089">
    <property type="entry name" value="HISTIDINE TRIAD HIT PROTEIN"/>
    <property type="match status" value="1"/>
</dbReference>
<dbReference type="RefSeq" id="WP_099020186.1">
    <property type="nucleotide sequence ID" value="NZ_NIHB01000006.1"/>
</dbReference>
<evidence type="ECO:0000256" key="3">
    <source>
        <dbReference type="PROSITE-ProRule" id="PRU00464"/>
    </source>
</evidence>
<dbReference type="Pfam" id="PF11969">
    <property type="entry name" value="DcpS_C"/>
    <property type="match status" value="1"/>
</dbReference>
<sequence length="116" mass="13220">MVTEGTLFDQIIDKTIPADIVYEDDFVLGFKDINPQAPIHVLFIPKIRIATHNDINDSNIDYVTKIHHAINLYAKEIGEAENGYRLVMNCNGNGQQTVYHIHMHFLAGRMMNWPPG</sequence>
<evidence type="ECO:0000256" key="2">
    <source>
        <dbReference type="PIRSR" id="PIRSR601310-3"/>
    </source>
</evidence>
<dbReference type="Gene3D" id="3.30.428.10">
    <property type="entry name" value="HIT-like"/>
    <property type="match status" value="1"/>
</dbReference>
<accession>A0A4R6XGP8</accession>
<dbReference type="InterPro" id="IPR001310">
    <property type="entry name" value="Histidine_triad_HIT"/>
</dbReference>
<dbReference type="SUPFAM" id="SSF54197">
    <property type="entry name" value="HIT-like"/>
    <property type="match status" value="1"/>
</dbReference>
<gene>
    <name evidence="5" type="ORF">C8D91_2788</name>
</gene>
<dbReference type="CDD" id="cd01276">
    <property type="entry name" value="PKCI_related"/>
    <property type="match status" value="1"/>
</dbReference>
<feature type="domain" description="HIT" evidence="4">
    <location>
        <begin position="7"/>
        <end position="116"/>
    </location>
</feature>
<dbReference type="OrthoDB" id="9784774at2"/>
<evidence type="ECO:0000313" key="5">
    <source>
        <dbReference type="EMBL" id="TDR16263.1"/>
    </source>
</evidence>
<evidence type="ECO:0000313" key="6">
    <source>
        <dbReference type="Proteomes" id="UP000295724"/>
    </source>
</evidence>
<dbReference type="PRINTS" id="PR00332">
    <property type="entry name" value="HISTRIAD"/>
</dbReference>
<dbReference type="Proteomes" id="UP000295724">
    <property type="component" value="Unassembled WGS sequence"/>
</dbReference>
<keyword evidence="6" id="KW-1185">Reference proteome</keyword>
<evidence type="ECO:0000259" key="4">
    <source>
        <dbReference type="PROSITE" id="PS51084"/>
    </source>
</evidence>